<evidence type="ECO:0000313" key="2">
    <source>
        <dbReference type="EMBL" id="EDK43049.1"/>
    </source>
</evidence>
<evidence type="ECO:0000259" key="1">
    <source>
        <dbReference type="Pfam" id="PF03372"/>
    </source>
</evidence>
<evidence type="ECO:0000313" key="3">
    <source>
        <dbReference type="Proteomes" id="UP000001996"/>
    </source>
</evidence>
<dbReference type="InterPro" id="IPR036691">
    <property type="entry name" value="Endo/exonu/phosph_ase_sf"/>
</dbReference>
<dbReference type="VEuPathDB" id="FungiDB:LELG_01227"/>
<protein>
    <recommendedName>
        <fullName evidence="1">Endonuclease/exonuclease/phosphatase domain-containing protein</fullName>
    </recommendedName>
</protein>
<sequence length="390" mass="44047">MLNRDCCIEIVVYKSTMKASLASLSSSAIIKYFTKASTDLIPVSMNLPLLSFLIFVNFSFGLSTKHLIPVNELEARTDPFQMKIYTHNVRYAAPGHKRRPHELSWLKRRYGVIASIKRHVRDTALLVGLQECKHEQVIDILNGLNGLNGLHDLSNDHDSHTNEMQQGNWSYYGIGRDNGHTKGEYAPIFYDKDEWELLNATTRWLSHTPLKPSKFPSAGSKRIVTLTTFKHKNGGQIVNYVNTHLDDRSEKARVFGMKLIMQYVKQIPNTHPTILSGDFNSKSNNQVYKLLAAEKLVDTFSEKLGKSNNDPMTLLLELSKTPKSPKSPTLPTLPTFSGFGNATGYTIDYIWNMSPESGIKILGHEVDDNLFDQGFRFSDHRPVIASFSIV</sequence>
<dbReference type="eggNOG" id="ENOG502QR62">
    <property type="taxonomic scope" value="Eukaryota"/>
</dbReference>
<keyword evidence="3" id="KW-1185">Reference proteome</keyword>
<dbReference type="Proteomes" id="UP000001996">
    <property type="component" value="Unassembled WGS sequence"/>
</dbReference>
<dbReference type="GO" id="GO:0000175">
    <property type="term" value="F:3'-5'-RNA exonuclease activity"/>
    <property type="evidence" value="ECO:0007669"/>
    <property type="project" value="TreeGrafter"/>
</dbReference>
<name>A5DV41_LODEL</name>
<dbReference type="SUPFAM" id="SSF56219">
    <property type="entry name" value="DNase I-like"/>
    <property type="match status" value="1"/>
</dbReference>
<dbReference type="InterPro" id="IPR050410">
    <property type="entry name" value="CCR4/nocturin_mRNA_transcr"/>
</dbReference>
<dbReference type="InterPro" id="IPR005135">
    <property type="entry name" value="Endo/exonuclease/phosphatase"/>
</dbReference>
<dbReference type="KEGG" id="lel:PVL30_001196"/>
<dbReference type="Pfam" id="PF03372">
    <property type="entry name" value="Exo_endo_phos"/>
    <property type="match status" value="1"/>
</dbReference>
<proteinExistence type="predicted"/>
<dbReference type="GeneID" id="5235547"/>
<dbReference type="PANTHER" id="PTHR12121:SF36">
    <property type="entry name" value="ENDONUCLEASE_EXONUCLEASE_PHOSPHATASE DOMAIN-CONTAINING PROTEIN"/>
    <property type="match status" value="1"/>
</dbReference>
<dbReference type="CDD" id="cd09083">
    <property type="entry name" value="EEP-1"/>
    <property type="match status" value="1"/>
</dbReference>
<dbReference type="OrthoDB" id="276515at2759"/>
<dbReference type="OMA" id="FAMNATW"/>
<gene>
    <name evidence="2" type="ORF">LELG_01227</name>
</gene>
<dbReference type="PANTHER" id="PTHR12121">
    <property type="entry name" value="CARBON CATABOLITE REPRESSOR PROTEIN 4"/>
    <property type="match status" value="1"/>
</dbReference>
<dbReference type="Gene3D" id="3.60.10.10">
    <property type="entry name" value="Endonuclease/exonuclease/phosphatase"/>
    <property type="match status" value="1"/>
</dbReference>
<dbReference type="HOGENOM" id="CLU_030508_0_0_1"/>
<reference evidence="2 3" key="1">
    <citation type="journal article" date="2009" name="Nature">
        <title>Evolution of pathogenicity and sexual reproduction in eight Candida genomes.</title>
        <authorList>
            <person name="Butler G."/>
            <person name="Rasmussen M.D."/>
            <person name="Lin M.F."/>
            <person name="Santos M.A."/>
            <person name="Sakthikumar S."/>
            <person name="Munro C.A."/>
            <person name="Rheinbay E."/>
            <person name="Grabherr M."/>
            <person name="Forche A."/>
            <person name="Reedy J.L."/>
            <person name="Agrafioti I."/>
            <person name="Arnaud M.B."/>
            <person name="Bates S."/>
            <person name="Brown A.J."/>
            <person name="Brunke S."/>
            <person name="Costanzo M.C."/>
            <person name="Fitzpatrick D.A."/>
            <person name="de Groot P.W."/>
            <person name="Harris D."/>
            <person name="Hoyer L.L."/>
            <person name="Hube B."/>
            <person name="Klis F.M."/>
            <person name="Kodira C."/>
            <person name="Lennard N."/>
            <person name="Logue M.E."/>
            <person name="Martin R."/>
            <person name="Neiman A.M."/>
            <person name="Nikolaou E."/>
            <person name="Quail M.A."/>
            <person name="Quinn J."/>
            <person name="Santos M.C."/>
            <person name="Schmitzberger F.F."/>
            <person name="Sherlock G."/>
            <person name="Shah P."/>
            <person name="Silverstein K.A."/>
            <person name="Skrzypek M.S."/>
            <person name="Soll D."/>
            <person name="Staggs R."/>
            <person name="Stansfield I."/>
            <person name="Stumpf M.P."/>
            <person name="Sudbery P.E."/>
            <person name="Srikantha T."/>
            <person name="Zeng Q."/>
            <person name="Berman J."/>
            <person name="Berriman M."/>
            <person name="Heitman J."/>
            <person name="Gow N.A."/>
            <person name="Lorenz M.C."/>
            <person name="Birren B.W."/>
            <person name="Kellis M."/>
            <person name="Cuomo C.A."/>
        </authorList>
    </citation>
    <scope>NUCLEOTIDE SEQUENCE [LARGE SCALE GENOMIC DNA]</scope>
    <source>
        <strain evidence="3">ATCC 11503 / BCRC 21390 / CBS 2605 / JCM 1781 / NBRC 1676 / NRRL YB-4239</strain>
    </source>
</reference>
<dbReference type="AlphaFoldDB" id="A5DV41"/>
<feature type="domain" description="Endonuclease/exonuclease/phosphatase" evidence="1">
    <location>
        <begin position="117"/>
        <end position="380"/>
    </location>
</feature>
<dbReference type="InParanoid" id="A5DV41"/>
<accession>A5DV41</accession>
<organism evidence="2 3">
    <name type="scientific">Lodderomyces elongisporus (strain ATCC 11503 / CBS 2605 / JCM 1781 / NBRC 1676 / NRRL YB-4239)</name>
    <name type="common">Yeast</name>
    <name type="synonym">Saccharomyces elongisporus</name>
    <dbReference type="NCBI Taxonomy" id="379508"/>
    <lineage>
        <taxon>Eukaryota</taxon>
        <taxon>Fungi</taxon>
        <taxon>Dikarya</taxon>
        <taxon>Ascomycota</taxon>
        <taxon>Saccharomycotina</taxon>
        <taxon>Pichiomycetes</taxon>
        <taxon>Debaryomycetaceae</taxon>
        <taxon>Candida/Lodderomyces clade</taxon>
        <taxon>Lodderomyces</taxon>
    </lineage>
</organism>
<dbReference type="EMBL" id="CH981524">
    <property type="protein sequence ID" value="EDK43049.1"/>
    <property type="molecule type" value="Genomic_DNA"/>
</dbReference>